<dbReference type="FunFam" id="3.40.1080.20:FF:000001">
    <property type="entry name" value="Acetyl-CoA hydrolase Ach1"/>
    <property type="match status" value="1"/>
</dbReference>
<dbReference type="GO" id="GO:0008775">
    <property type="term" value="F:acetate CoA-transferase activity"/>
    <property type="evidence" value="ECO:0007669"/>
    <property type="project" value="InterPro"/>
</dbReference>
<feature type="binding site" evidence="3">
    <location>
        <position position="405"/>
    </location>
    <ligand>
        <name>CoA</name>
        <dbReference type="ChEBI" id="CHEBI:57287"/>
    </ligand>
</feature>
<accession>A0A7G6E1M2</accession>
<dbReference type="InterPro" id="IPR026888">
    <property type="entry name" value="AcetylCoA_hyd_C"/>
</dbReference>
<feature type="binding site" evidence="3">
    <location>
        <position position="381"/>
    </location>
    <ligand>
        <name>CoA</name>
        <dbReference type="ChEBI" id="CHEBI:57287"/>
    </ligand>
</feature>
<dbReference type="Proteomes" id="UP000515847">
    <property type="component" value="Chromosome"/>
</dbReference>
<dbReference type="PANTHER" id="PTHR43609:SF1">
    <property type="entry name" value="ACETYL-COA HYDROLASE"/>
    <property type="match status" value="1"/>
</dbReference>
<dbReference type="InterPro" id="IPR046433">
    <property type="entry name" value="ActCoA_hydro"/>
</dbReference>
<dbReference type="GO" id="GO:0006084">
    <property type="term" value="P:acetyl-CoA metabolic process"/>
    <property type="evidence" value="ECO:0007669"/>
    <property type="project" value="InterPro"/>
</dbReference>
<dbReference type="GO" id="GO:0006083">
    <property type="term" value="P:acetate metabolic process"/>
    <property type="evidence" value="ECO:0007669"/>
    <property type="project" value="InterPro"/>
</dbReference>
<dbReference type="GO" id="GO:0003986">
    <property type="term" value="F:acetyl-CoA hydrolase activity"/>
    <property type="evidence" value="ECO:0007669"/>
    <property type="project" value="TreeGrafter"/>
</dbReference>
<sequence length="503" mass="55303">MYQERIRNKKLLDKIMSAEQAAAMIKDGMNIGTSGFTPSGYPKAVPLALAKRVQETGEKLKINLLTGASVGDELDGALARAGVVHKRLPYQTSNEMRKALNDPNGVQYQDQHLSHTPQQVRYGYFGDIDFAIVEACAITEDGHIVPTTSLGNSPTFVKVAKKVIVELNTSQPLELEGMHDVYIPHDPPNREPIPITKAGQRIGTPYIECNPEKIAAIVVTDIPDNVRPLAPLDDESRAMAKNLIGFLKKEVEAGRLPQNLLPLQSGVGSVANAVLAGLLESDFTDLEFYSEVIQDSALDLIDAGKFKVCSGTSLTPSAEGLKRFYANIENYKKTIILRPQEISNNPEVARRLGVISMNTAIEVDIYGHVNSTHIMGTRMMNGIGGSGDFTRNAYLSIFTTASTAKNGEISSIVPMCSHIDHTEHDVNVIVTEIGVADLRNKSPRERALEIINNCAHPDFRPMLLDYYERALKTLGKQAHTPHLLKEALSWHQRFIETGSMKIK</sequence>
<dbReference type="EMBL" id="CP045798">
    <property type="protein sequence ID" value="QNB45976.1"/>
    <property type="molecule type" value="Genomic_DNA"/>
</dbReference>
<dbReference type="SUPFAM" id="SSF100950">
    <property type="entry name" value="NagB/RpiA/CoA transferase-like"/>
    <property type="match status" value="2"/>
</dbReference>
<dbReference type="InterPro" id="IPR037171">
    <property type="entry name" value="NagB/RpiA_transferase-like"/>
</dbReference>
<feature type="binding site" evidence="3">
    <location>
        <begin position="266"/>
        <end position="270"/>
    </location>
    <ligand>
        <name>CoA</name>
        <dbReference type="ChEBI" id="CHEBI:57287"/>
    </ligand>
</feature>
<dbReference type="PANTHER" id="PTHR43609">
    <property type="entry name" value="ACETYL-COA HYDROLASE"/>
    <property type="match status" value="1"/>
</dbReference>
<keyword evidence="7" id="KW-1185">Reference proteome</keyword>
<proteinExistence type="inferred from homology"/>
<dbReference type="Gene3D" id="3.30.750.70">
    <property type="entry name" value="4-hydroxybutyrate coenzyme like domains"/>
    <property type="match status" value="1"/>
</dbReference>
<dbReference type="Pfam" id="PF13336">
    <property type="entry name" value="AcetylCoA_hyd_C"/>
    <property type="match status" value="1"/>
</dbReference>
<evidence type="ECO:0000256" key="1">
    <source>
        <dbReference type="ARBA" id="ARBA00009632"/>
    </source>
</evidence>
<evidence type="ECO:0000256" key="2">
    <source>
        <dbReference type="PIRSR" id="PIRSR617821-1"/>
    </source>
</evidence>
<gene>
    <name evidence="6" type="ORF">BR63_06400</name>
</gene>
<dbReference type="Gene3D" id="3.40.1080.10">
    <property type="entry name" value="Glutaconate Coenzyme A-transferase"/>
    <property type="match status" value="1"/>
</dbReference>
<dbReference type="Pfam" id="PF02550">
    <property type="entry name" value="AcetylCoA_hydro"/>
    <property type="match status" value="1"/>
</dbReference>
<feature type="binding site" evidence="3">
    <location>
        <position position="361"/>
    </location>
    <ligand>
        <name>CoA</name>
        <dbReference type="ChEBI" id="CHEBI:57287"/>
    </ligand>
</feature>
<dbReference type="InterPro" id="IPR038460">
    <property type="entry name" value="AcetylCoA_hyd_C_sf"/>
</dbReference>
<name>A0A7G6E1M2_THEFR</name>
<organism evidence="6 7">
    <name type="scientific">Thermanaerosceptrum fracticalcis</name>
    <dbReference type="NCBI Taxonomy" id="1712410"/>
    <lineage>
        <taxon>Bacteria</taxon>
        <taxon>Bacillati</taxon>
        <taxon>Bacillota</taxon>
        <taxon>Clostridia</taxon>
        <taxon>Eubacteriales</taxon>
        <taxon>Peptococcaceae</taxon>
        <taxon>Thermanaerosceptrum</taxon>
    </lineage>
</organism>
<evidence type="ECO:0000313" key="7">
    <source>
        <dbReference type="Proteomes" id="UP000515847"/>
    </source>
</evidence>
<feature type="active site" description="5-glutamyl coenzyme A thioester intermediate" evidence="2">
    <location>
        <position position="291"/>
    </location>
</feature>
<reference evidence="6 7" key="1">
    <citation type="journal article" date="2019" name="Front. Microbiol.">
        <title>Thermoanaerosceptrum fracticalcis gen. nov. sp. nov., a Novel Fumarate-Fermenting Microorganism From a Deep Fractured Carbonate Aquifer of the US Great Basin.</title>
        <authorList>
            <person name="Hamilton-Brehm S.D."/>
            <person name="Stewart L.E."/>
            <person name="Zavarin M."/>
            <person name="Caldwell M."/>
            <person name="Lawson P.A."/>
            <person name="Onstott T.C."/>
            <person name="Grzymski J."/>
            <person name="Neveux I."/>
            <person name="Lollar B.S."/>
            <person name="Russell C.E."/>
            <person name="Moser D.P."/>
        </authorList>
    </citation>
    <scope>NUCLEOTIDE SEQUENCE [LARGE SCALE GENOMIC DNA]</scope>
    <source>
        <strain evidence="6 7">DRI-13</strain>
    </source>
</reference>
<dbReference type="OrthoDB" id="9801795at2"/>
<feature type="binding site" evidence="3">
    <location>
        <position position="385"/>
    </location>
    <ligand>
        <name>CoA</name>
        <dbReference type="ChEBI" id="CHEBI:57287"/>
    </ligand>
</feature>
<protein>
    <submittedName>
        <fullName evidence="6">Succinate CoA transferase</fullName>
    </submittedName>
</protein>
<dbReference type="Gene3D" id="3.40.1080.20">
    <property type="entry name" value="Acetyl-CoA hydrolase/transferase C-terminal domain"/>
    <property type="match status" value="1"/>
</dbReference>
<dbReference type="KEGG" id="tfr:BR63_06400"/>
<evidence type="ECO:0000313" key="6">
    <source>
        <dbReference type="EMBL" id="QNB45976.1"/>
    </source>
</evidence>
<keyword evidence="6" id="KW-0808">Transferase</keyword>
<evidence type="ECO:0000256" key="3">
    <source>
        <dbReference type="PIRSR" id="PIRSR617821-2"/>
    </source>
</evidence>
<feature type="domain" description="Acetyl-CoA hydrolase/transferase C-terminal" evidence="5">
    <location>
        <begin position="320"/>
        <end position="466"/>
    </location>
</feature>
<comment type="similarity">
    <text evidence="1">Belongs to the acetyl-CoA hydrolase/transferase family.</text>
</comment>
<dbReference type="InterPro" id="IPR003702">
    <property type="entry name" value="ActCoA_hydro_N"/>
</dbReference>
<evidence type="ECO:0000259" key="4">
    <source>
        <dbReference type="Pfam" id="PF02550"/>
    </source>
</evidence>
<dbReference type="NCBIfam" id="TIGR03458">
    <property type="entry name" value="YgfH_subfam"/>
    <property type="match status" value="1"/>
</dbReference>
<dbReference type="InterPro" id="IPR017821">
    <property type="entry name" value="Succinate_CoA_transferase"/>
</dbReference>
<dbReference type="RefSeq" id="WP_034423858.1">
    <property type="nucleotide sequence ID" value="NZ_CP045798.1"/>
</dbReference>
<evidence type="ECO:0000259" key="5">
    <source>
        <dbReference type="Pfam" id="PF13336"/>
    </source>
</evidence>
<dbReference type="AlphaFoldDB" id="A0A7G6E1M2"/>
<feature type="domain" description="Acetyl-CoA hydrolase/transferase N-terminal" evidence="4">
    <location>
        <begin position="8"/>
        <end position="218"/>
    </location>
</feature>